<dbReference type="EMBL" id="JJRA01000065">
    <property type="protein sequence ID" value="KKI04306.1"/>
    <property type="molecule type" value="Genomic_DNA"/>
</dbReference>
<evidence type="ECO:0000313" key="100">
    <source>
        <dbReference type="Proteomes" id="UP000034692"/>
    </source>
</evidence>
<dbReference type="EMBL" id="JJPC01000035">
    <property type="protein sequence ID" value="KKG36714.1"/>
    <property type="molecule type" value="Genomic_DNA"/>
</dbReference>
<dbReference type="PANTHER" id="PTHR43617">
    <property type="entry name" value="L-AMINO ACID N-ACETYLTRANSFERASE"/>
    <property type="match status" value="1"/>
</dbReference>
<evidence type="ECO:0000313" key="31">
    <source>
        <dbReference type="EMBL" id="KKH11063.1"/>
    </source>
</evidence>
<feature type="domain" description="N-acetyltransferase" evidence="1">
    <location>
        <begin position="39"/>
        <end position="189"/>
    </location>
</feature>
<evidence type="ECO:0000313" key="49">
    <source>
        <dbReference type="EMBL" id="KKH77380.1"/>
    </source>
</evidence>
<dbReference type="EMBL" id="JJPJ01000148">
    <property type="protein sequence ID" value="KKG57622.1"/>
    <property type="molecule type" value="Genomic_DNA"/>
</dbReference>
<dbReference type="EMBL" id="JJPS01000212">
    <property type="protein sequence ID" value="KKG85024.1"/>
    <property type="molecule type" value="Genomic_DNA"/>
</dbReference>
<evidence type="ECO:0000313" key="29">
    <source>
        <dbReference type="EMBL" id="KKH08282.1"/>
    </source>
</evidence>
<keyword evidence="4" id="KW-0808">Transferase</keyword>
<evidence type="ECO:0000313" key="89">
    <source>
        <dbReference type="Proteomes" id="UP000034450"/>
    </source>
</evidence>
<evidence type="ECO:0000313" key="99">
    <source>
        <dbReference type="Proteomes" id="UP000034672"/>
    </source>
</evidence>
<dbReference type="Proteomes" id="UP000034047">
    <property type="component" value="Unassembled WGS sequence"/>
</dbReference>
<evidence type="ECO:0000313" key="3">
    <source>
        <dbReference type="EMBL" id="KKG00620.1"/>
    </source>
</evidence>
<evidence type="ECO:0000313" key="16">
    <source>
        <dbReference type="EMBL" id="KKG59390.1"/>
    </source>
</evidence>
<evidence type="ECO:0000313" key="37">
    <source>
        <dbReference type="EMBL" id="KKH30903.1"/>
    </source>
</evidence>
<evidence type="ECO:0000313" key="62">
    <source>
        <dbReference type="Proteomes" id="UP000033885"/>
    </source>
</evidence>
<dbReference type="Proteomes" id="UP000034450">
    <property type="component" value="Unassembled WGS sequence"/>
</dbReference>
<dbReference type="Proteomes" id="UP000034243">
    <property type="component" value="Unassembled WGS sequence"/>
</dbReference>
<evidence type="ECO:0000313" key="81">
    <source>
        <dbReference type="Proteomes" id="UP000034259"/>
    </source>
</evidence>
<dbReference type="Gene3D" id="3.40.630.30">
    <property type="match status" value="1"/>
</dbReference>
<dbReference type="Proteomes" id="UP000034657">
    <property type="component" value="Unassembled WGS sequence"/>
</dbReference>
<evidence type="ECO:0000313" key="65">
    <source>
        <dbReference type="Proteomes" id="UP000033987"/>
    </source>
</evidence>
<dbReference type="EMBL" id="JJPW01000039">
    <property type="protein sequence ID" value="KKH01923.1"/>
    <property type="molecule type" value="Genomic_DNA"/>
</dbReference>
<evidence type="ECO:0000313" key="28">
    <source>
        <dbReference type="EMBL" id="KKH01923.1"/>
    </source>
</evidence>
<evidence type="ECO:0000313" key="80">
    <source>
        <dbReference type="Proteomes" id="UP000034253"/>
    </source>
</evidence>
<evidence type="ECO:0000313" key="104">
    <source>
        <dbReference type="Proteomes" id="UP000034820"/>
    </source>
</evidence>
<evidence type="ECO:0000313" key="42">
    <source>
        <dbReference type="EMBL" id="KKH54066.1"/>
    </source>
</evidence>
<evidence type="ECO:0000313" key="5">
    <source>
        <dbReference type="EMBL" id="KKG09932.1"/>
    </source>
</evidence>
<evidence type="ECO:0000313" key="82">
    <source>
        <dbReference type="Proteomes" id="UP000034279"/>
    </source>
</evidence>
<dbReference type="Proteomes" id="UP000034409">
    <property type="component" value="Unassembled WGS sequence"/>
</dbReference>
<dbReference type="EMBL" id="JJQX01000024">
    <property type="protein sequence ID" value="KKH99234.1"/>
    <property type="molecule type" value="Genomic_DNA"/>
</dbReference>
<dbReference type="Proteomes" id="UP000034298">
    <property type="component" value="Unassembled WGS sequence"/>
</dbReference>
<dbReference type="InterPro" id="IPR016181">
    <property type="entry name" value="Acyl_CoA_acyltransferase"/>
</dbReference>
<dbReference type="EMBL" id="JJOS01000033">
    <property type="protein sequence ID" value="KKG04591.1"/>
    <property type="molecule type" value="Genomic_DNA"/>
</dbReference>
<dbReference type="Proteomes" id="UP000034820">
    <property type="component" value="Unassembled WGS sequence"/>
</dbReference>
<evidence type="ECO:0000313" key="19">
    <source>
        <dbReference type="EMBL" id="KKG69705.1"/>
    </source>
</evidence>
<dbReference type="EMBL" id="JJOR01000151">
    <property type="protein sequence ID" value="KKG00238.1"/>
    <property type="molecule type" value="Genomic_DNA"/>
</dbReference>
<evidence type="ECO:0000313" key="64">
    <source>
        <dbReference type="Proteomes" id="UP000033933"/>
    </source>
</evidence>
<dbReference type="Proteomes" id="UP000034578">
    <property type="component" value="Unassembled WGS sequence"/>
</dbReference>
<dbReference type="Proteomes" id="UP000034021">
    <property type="component" value="Unassembled WGS sequence"/>
</dbReference>
<evidence type="ECO:0000313" key="56">
    <source>
        <dbReference type="EMBL" id="KKI04306.1"/>
    </source>
</evidence>
<dbReference type="EMBL" id="JJPM01000035">
    <property type="protein sequence ID" value="KKG79826.1"/>
    <property type="molecule type" value="Genomic_DNA"/>
</dbReference>
<evidence type="ECO:0000313" key="87">
    <source>
        <dbReference type="Proteomes" id="UP000034409"/>
    </source>
</evidence>
<dbReference type="EMBL" id="JJPH01000133">
    <property type="protein sequence ID" value="KKG47938.1"/>
    <property type="molecule type" value="Genomic_DNA"/>
</dbReference>
<evidence type="ECO:0000313" key="11">
    <source>
        <dbReference type="EMBL" id="KKG42508.1"/>
    </source>
</evidence>
<dbReference type="Pfam" id="PF00583">
    <property type="entry name" value="Acetyltransf_1"/>
    <property type="match status" value="1"/>
</dbReference>
<dbReference type="Proteomes" id="UP000034733">
    <property type="component" value="Unassembled WGS sequence"/>
</dbReference>
<dbReference type="EMBL" id="JJQI01000049">
    <property type="protein sequence ID" value="KKH40227.1"/>
    <property type="molecule type" value="Genomic_DNA"/>
</dbReference>
<dbReference type="Proteomes" id="UP000034151">
    <property type="component" value="Unassembled WGS sequence"/>
</dbReference>
<evidence type="ECO:0000313" key="47">
    <source>
        <dbReference type="EMBL" id="KKH67480.1"/>
    </source>
</evidence>
<evidence type="ECO:0000313" key="70">
    <source>
        <dbReference type="Proteomes" id="UP000034064"/>
    </source>
</evidence>
<evidence type="ECO:0000313" key="34">
    <source>
        <dbReference type="EMBL" id="KKH21793.1"/>
    </source>
</evidence>
<dbReference type="EMBL" id="JJQW01000026">
    <property type="protein sequence ID" value="KKH90346.1"/>
    <property type="molecule type" value="Genomic_DNA"/>
</dbReference>
<dbReference type="EMBL" id="JJQK01000062">
    <property type="protein sequence ID" value="KKH54066.1"/>
    <property type="molecule type" value="Genomic_DNA"/>
</dbReference>
<evidence type="ECO:0000313" key="52">
    <source>
        <dbReference type="EMBL" id="KKH86324.1"/>
    </source>
</evidence>
<dbReference type="Proteomes" id="UP000034195">
    <property type="component" value="Unassembled WGS sequence"/>
</dbReference>
<dbReference type="EMBL" id="JJPB01000089">
    <property type="protein sequence ID" value="KKG30785.1"/>
    <property type="molecule type" value="Genomic_DNA"/>
</dbReference>
<dbReference type="EMBL" id="JJPQ01000120">
    <property type="protein sequence ID" value="KKG80031.1"/>
    <property type="molecule type" value="Genomic_DNA"/>
</dbReference>
<dbReference type="EMBL" id="JJPR01000069">
    <property type="protein sequence ID" value="KKG87437.1"/>
    <property type="molecule type" value="Genomic_DNA"/>
</dbReference>
<evidence type="ECO:0000313" key="44">
    <source>
        <dbReference type="EMBL" id="KKH57987.1"/>
    </source>
</evidence>
<evidence type="ECO:0000313" key="76">
    <source>
        <dbReference type="Proteomes" id="UP000034195"/>
    </source>
</evidence>
<evidence type="ECO:0000313" key="110">
    <source>
        <dbReference type="Proteomes" id="UP000034944"/>
    </source>
</evidence>
<evidence type="ECO:0000313" key="17">
    <source>
        <dbReference type="EMBL" id="KKG62300.1"/>
    </source>
</evidence>
<evidence type="ECO:0000313" key="51">
    <source>
        <dbReference type="EMBL" id="KKH84237.1"/>
    </source>
</evidence>
<evidence type="ECO:0000313" key="108">
    <source>
        <dbReference type="Proteomes" id="UP000034925"/>
    </source>
</evidence>
<dbReference type="EMBL" id="JJPO01000144">
    <property type="protein sequence ID" value="KKG69705.1"/>
    <property type="molecule type" value="Genomic_DNA"/>
</dbReference>
<dbReference type="Proteomes" id="UP000034188">
    <property type="component" value="Unassembled WGS sequence"/>
</dbReference>
<dbReference type="Proteomes" id="UP000034338">
    <property type="component" value="Unassembled WGS sequence"/>
</dbReference>
<evidence type="ECO:0000313" key="88">
    <source>
        <dbReference type="Proteomes" id="UP000034424"/>
    </source>
</evidence>
<dbReference type="Proteomes" id="UP000034074">
    <property type="component" value="Unassembled WGS sequence"/>
</dbReference>
<evidence type="ECO:0000313" key="41">
    <source>
        <dbReference type="EMBL" id="KKH49030.1"/>
    </source>
</evidence>
<evidence type="ECO:0000313" key="75">
    <source>
        <dbReference type="Proteomes" id="UP000034188"/>
    </source>
</evidence>
<dbReference type="EMBL" id="JJQM01000079">
    <property type="protein sequence ID" value="KKH55490.1"/>
    <property type="molecule type" value="Genomic_DNA"/>
</dbReference>
<evidence type="ECO:0000313" key="106">
    <source>
        <dbReference type="Proteomes" id="UP000034872"/>
    </source>
</evidence>
<dbReference type="Proteomes" id="UP000033814">
    <property type="component" value="Unassembled WGS sequence"/>
</dbReference>
<dbReference type="EMBL" id="JJQU01000104">
    <property type="protein sequence ID" value="KKH86324.1"/>
    <property type="molecule type" value="Genomic_DNA"/>
</dbReference>
<dbReference type="EMBL" id="JJQA01000044">
    <property type="protein sequence ID" value="KKH18186.1"/>
    <property type="molecule type" value="Genomic_DNA"/>
</dbReference>
<evidence type="ECO:0000313" key="58">
    <source>
        <dbReference type="Proteomes" id="UP000033814"/>
    </source>
</evidence>
<evidence type="ECO:0000313" key="111">
    <source>
        <dbReference type="Proteomes" id="UP000034950"/>
    </source>
</evidence>
<evidence type="ECO:0000313" key="35">
    <source>
        <dbReference type="EMBL" id="KKH25769.1"/>
    </source>
</evidence>
<dbReference type="PATRIC" id="fig|2209.39.peg.937"/>
<evidence type="ECO:0000313" key="48">
    <source>
        <dbReference type="EMBL" id="KKH76856.1"/>
    </source>
</evidence>
<evidence type="ECO:0000313" key="94">
    <source>
        <dbReference type="Proteomes" id="UP000034578"/>
    </source>
</evidence>
<evidence type="ECO:0000313" key="9">
    <source>
        <dbReference type="EMBL" id="KKG37186.1"/>
    </source>
</evidence>
<dbReference type="Proteomes" id="UP000033835">
    <property type="component" value="Unassembled WGS sequence"/>
</dbReference>
<dbReference type="Proteomes" id="UP000034227">
    <property type="component" value="Unassembled WGS sequence"/>
</dbReference>
<dbReference type="Proteomes" id="UP000034152">
    <property type="component" value="Unassembled WGS sequence"/>
</dbReference>
<protein>
    <submittedName>
        <fullName evidence="4">GCN5 family acetyltransferase</fullName>
    </submittedName>
</protein>
<dbReference type="EMBL" id="JJOT01000095">
    <property type="protein sequence ID" value="KKG00620.1"/>
    <property type="molecule type" value="Genomic_DNA"/>
</dbReference>
<evidence type="ECO:0000313" key="54">
    <source>
        <dbReference type="EMBL" id="KKH94987.1"/>
    </source>
</evidence>
<evidence type="ECO:0000313" key="71">
    <source>
        <dbReference type="Proteomes" id="UP000034074"/>
    </source>
</evidence>
<dbReference type="InterPro" id="IPR050276">
    <property type="entry name" value="MshD_Acetyltransferase"/>
</dbReference>
<evidence type="ECO:0000313" key="27">
    <source>
        <dbReference type="EMBL" id="KKH01827.1"/>
    </source>
</evidence>
<evidence type="ECO:0000313" key="57">
    <source>
        <dbReference type="EMBL" id="KKI05187.1"/>
    </source>
</evidence>
<dbReference type="GO" id="GO:0016747">
    <property type="term" value="F:acyltransferase activity, transferring groups other than amino-acyl groups"/>
    <property type="evidence" value="ECO:0007669"/>
    <property type="project" value="InterPro"/>
</dbReference>
<dbReference type="Proteomes" id="UP000033878">
    <property type="component" value="Unassembled WGS sequence"/>
</dbReference>
<dbReference type="EMBL" id="JJQD01000147">
    <property type="protein sequence ID" value="KKH25966.1"/>
    <property type="molecule type" value="Genomic_DNA"/>
</dbReference>
<evidence type="ECO:0000313" key="53">
    <source>
        <dbReference type="EMBL" id="KKH90346.1"/>
    </source>
</evidence>
<evidence type="ECO:0000313" key="46">
    <source>
        <dbReference type="EMBL" id="KKH64919.1"/>
    </source>
</evidence>
<dbReference type="EMBL" id="JJQZ01000103">
    <property type="protein sequence ID" value="KKH94987.1"/>
    <property type="molecule type" value="Genomic_DNA"/>
</dbReference>
<evidence type="ECO:0000313" key="72">
    <source>
        <dbReference type="Proteomes" id="UP000034142"/>
    </source>
</evidence>
<evidence type="ECO:0000313" key="12">
    <source>
        <dbReference type="EMBL" id="KKG47938.1"/>
    </source>
</evidence>
<dbReference type="EMBL" id="JJPL01000113">
    <property type="protein sequence ID" value="KKG62300.1"/>
    <property type="molecule type" value="Genomic_DNA"/>
</dbReference>
<evidence type="ECO:0000313" key="36">
    <source>
        <dbReference type="EMBL" id="KKH25966.1"/>
    </source>
</evidence>
<dbReference type="Proteomes" id="UP000034577">
    <property type="component" value="Unassembled WGS sequence"/>
</dbReference>
<dbReference type="EMBL" id="JJPK01000103">
    <property type="protein sequence ID" value="KKG59390.1"/>
    <property type="molecule type" value="Genomic_DNA"/>
</dbReference>
<dbReference type="PANTHER" id="PTHR43617:SF34">
    <property type="entry name" value="PUTATIVE-RELATED"/>
    <property type="match status" value="1"/>
</dbReference>
<evidence type="ECO:0000313" key="86">
    <source>
        <dbReference type="Proteomes" id="UP000034399"/>
    </source>
</evidence>
<evidence type="ECO:0000259" key="1">
    <source>
        <dbReference type="PROSITE" id="PS51186"/>
    </source>
</evidence>
<evidence type="ECO:0000313" key="69">
    <source>
        <dbReference type="Proteomes" id="UP000034047"/>
    </source>
</evidence>
<evidence type="ECO:0000313" key="79">
    <source>
        <dbReference type="Proteomes" id="UP000034243"/>
    </source>
</evidence>
<evidence type="ECO:0000313" key="23">
    <source>
        <dbReference type="EMBL" id="KKG85024.1"/>
    </source>
</evidence>
<evidence type="ECO:0000313" key="10">
    <source>
        <dbReference type="EMBL" id="KKG41135.1"/>
    </source>
</evidence>
<evidence type="ECO:0000313" key="101">
    <source>
        <dbReference type="Proteomes" id="UP000034733"/>
    </source>
</evidence>
<dbReference type="AlphaFoldDB" id="A0A0F8BQ11"/>
<evidence type="ECO:0000313" key="92">
    <source>
        <dbReference type="Proteomes" id="UP000034566"/>
    </source>
</evidence>
<evidence type="ECO:0000313" key="63">
    <source>
        <dbReference type="Proteomes" id="UP000033889"/>
    </source>
</evidence>
<evidence type="ECO:0000313" key="59">
    <source>
        <dbReference type="Proteomes" id="UP000033835"/>
    </source>
</evidence>
<evidence type="ECO:0000313" key="26">
    <source>
        <dbReference type="EMBL" id="KKH00905.1"/>
    </source>
</evidence>
<accession>A0A0F8BQ11</accession>
<dbReference type="Proteomes" id="UP000034259">
    <property type="component" value="Unassembled WGS sequence"/>
</dbReference>
<evidence type="ECO:0000313" key="103">
    <source>
        <dbReference type="Proteomes" id="UP000034817"/>
    </source>
</evidence>
<evidence type="ECO:0000313" key="4">
    <source>
        <dbReference type="EMBL" id="KKG04591.1"/>
    </source>
</evidence>
<dbReference type="Proteomes" id="UP000034468">
    <property type="component" value="Unassembled WGS sequence"/>
</dbReference>
<dbReference type="EMBL" id="JJPV01000051">
    <property type="protein sequence ID" value="KKH00905.1"/>
    <property type="molecule type" value="Genomic_DNA"/>
</dbReference>
<evidence type="ECO:0000313" key="21">
    <source>
        <dbReference type="EMBL" id="KKG80031.1"/>
    </source>
</evidence>
<keyword evidence="94" id="KW-1185">Reference proteome</keyword>
<dbReference type="EMBL" id="JJQN01000047">
    <property type="protein sequence ID" value="KKH61529.1"/>
    <property type="molecule type" value="Genomic_DNA"/>
</dbReference>
<dbReference type="EMBL" id="JJPY01000051">
    <property type="protein sequence ID" value="KKH09493.1"/>
    <property type="molecule type" value="Genomic_DNA"/>
</dbReference>
<dbReference type="Proteomes" id="UP000034547">
    <property type="component" value="Unassembled WGS sequence"/>
</dbReference>
<dbReference type="EMBL" id="JJOU01000186">
    <property type="protein sequence ID" value="KKG09932.1"/>
    <property type="molecule type" value="Genomic_DNA"/>
</dbReference>
<evidence type="ECO:0000313" key="84">
    <source>
        <dbReference type="Proteomes" id="UP000034338"/>
    </source>
</evidence>
<evidence type="ECO:0000313" key="25">
    <source>
        <dbReference type="EMBL" id="KKG87646.1"/>
    </source>
</evidence>
<dbReference type="Proteomes" id="UP000034692">
    <property type="component" value="Unassembled WGS sequence"/>
</dbReference>
<evidence type="ECO:0000313" key="40">
    <source>
        <dbReference type="EMBL" id="KKH43238.1"/>
    </source>
</evidence>
<dbReference type="EMBL" id="JJQF01000070">
    <property type="protein sequence ID" value="KKH30903.1"/>
    <property type="molecule type" value="Genomic_DNA"/>
</dbReference>
<dbReference type="EMBL" id="JJQG01000047">
    <property type="protein sequence ID" value="KKH40824.1"/>
    <property type="molecule type" value="Genomic_DNA"/>
</dbReference>
<dbReference type="Proteomes" id="UP000034758">
    <property type="component" value="Unassembled WGS sequence"/>
</dbReference>
<evidence type="ECO:0000313" key="74">
    <source>
        <dbReference type="Proteomes" id="UP000034152"/>
    </source>
</evidence>
<dbReference type="CDD" id="cd04301">
    <property type="entry name" value="NAT_SF"/>
    <property type="match status" value="1"/>
</dbReference>
<evidence type="ECO:0000313" key="55">
    <source>
        <dbReference type="EMBL" id="KKH99234.1"/>
    </source>
</evidence>
<dbReference type="Proteomes" id="UP000034672">
    <property type="component" value="Unassembled WGS sequence"/>
</dbReference>
<dbReference type="Proteomes" id="UP000034817">
    <property type="component" value="Unassembled WGS sequence"/>
</dbReference>
<evidence type="ECO:0000313" key="45">
    <source>
        <dbReference type="EMBL" id="KKH61529.1"/>
    </source>
</evidence>
<dbReference type="EMBL" id="JJPU01000023">
    <property type="protein sequence ID" value="KKH01827.1"/>
    <property type="molecule type" value="Genomic_DNA"/>
</dbReference>
<evidence type="ECO:0000313" key="61">
    <source>
        <dbReference type="Proteomes" id="UP000033878"/>
    </source>
</evidence>
<dbReference type="EMBL" id="JJQB01000087">
    <property type="protein sequence ID" value="KKH19106.1"/>
    <property type="molecule type" value="Genomic_DNA"/>
</dbReference>
<dbReference type="Proteomes" id="UP000034387">
    <property type="component" value="Unassembled WGS sequence"/>
</dbReference>
<evidence type="ECO:0000313" key="73">
    <source>
        <dbReference type="Proteomes" id="UP000034151"/>
    </source>
</evidence>
<dbReference type="Proteomes" id="UP000034950">
    <property type="component" value="Unassembled WGS sequence"/>
</dbReference>
<dbReference type="Proteomes" id="UP000034667">
    <property type="component" value="Unassembled WGS sequence"/>
</dbReference>
<dbReference type="EMBL" id="JJQR01000038">
    <property type="protein sequence ID" value="KKH77380.1"/>
    <property type="molecule type" value="Genomic_DNA"/>
</dbReference>
<evidence type="ECO:0000313" key="22">
    <source>
        <dbReference type="EMBL" id="KKG82663.1"/>
    </source>
</evidence>
<evidence type="ECO:0000313" key="67">
    <source>
        <dbReference type="Proteomes" id="UP000034021"/>
    </source>
</evidence>
<dbReference type="EMBL" id="JJQT01000155">
    <property type="protein sequence ID" value="KKH76856.1"/>
    <property type="molecule type" value="Genomic_DNA"/>
</dbReference>
<evidence type="ECO:0000313" key="43">
    <source>
        <dbReference type="EMBL" id="KKH55490.1"/>
    </source>
</evidence>
<evidence type="ECO:0000313" key="78">
    <source>
        <dbReference type="Proteomes" id="UP000034232"/>
    </source>
</evidence>
<dbReference type="EMBL" id="JJPD01000181">
    <property type="protein sequence ID" value="KKG37186.1"/>
    <property type="molecule type" value="Genomic_DNA"/>
</dbReference>
<dbReference type="Proteomes" id="UP000034424">
    <property type="component" value="Unassembled WGS sequence"/>
</dbReference>
<dbReference type="Proteomes" id="UP000034566">
    <property type="component" value="Unassembled WGS sequence"/>
</dbReference>
<dbReference type="SUPFAM" id="SSF55729">
    <property type="entry name" value="Acyl-CoA N-acyltransferases (Nat)"/>
    <property type="match status" value="1"/>
</dbReference>
<dbReference type="EMBL" id="JJPN01000135">
    <property type="protein sequence ID" value="KKG69294.1"/>
    <property type="molecule type" value="Genomic_DNA"/>
</dbReference>
<dbReference type="Proteomes" id="UP000034232">
    <property type="component" value="Unassembled WGS sequence"/>
</dbReference>
<dbReference type="Proteomes" id="UP000034597">
    <property type="component" value="Unassembled WGS sequence"/>
</dbReference>
<dbReference type="EMBL" id="JJQP01000104">
    <property type="protein sequence ID" value="KKH67480.1"/>
    <property type="molecule type" value="Genomic_DNA"/>
</dbReference>
<dbReference type="EMBL" id="JJPP01000029">
    <property type="protein sequence ID" value="KKG82663.1"/>
    <property type="molecule type" value="Genomic_DNA"/>
</dbReference>
<dbReference type="InterPro" id="IPR000182">
    <property type="entry name" value="GNAT_dom"/>
</dbReference>
<evidence type="ECO:0000313" key="6">
    <source>
        <dbReference type="EMBL" id="KKG30785.1"/>
    </source>
</evidence>
<evidence type="ECO:0000313" key="85">
    <source>
        <dbReference type="Proteomes" id="UP000034387"/>
    </source>
</evidence>
<evidence type="ECO:0000313" key="2">
    <source>
        <dbReference type="EMBL" id="KKG00238.1"/>
    </source>
</evidence>
<evidence type="ECO:0000313" key="60">
    <source>
        <dbReference type="Proteomes" id="UP000033864"/>
    </source>
</evidence>
<dbReference type="EMBL" id="JJPI01000141">
    <property type="protein sequence ID" value="KKG50327.1"/>
    <property type="molecule type" value="Genomic_DNA"/>
</dbReference>
<dbReference type="Proteomes" id="UP000034925">
    <property type="component" value="Unassembled WGS sequence"/>
</dbReference>
<evidence type="ECO:0000313" key="7">
    <source>
        <dbReference type="EMBL" id="KKG36714.1"/>
    </source>
</evidence>
<dbReference type="EMBL" id="JJQC01000074">
    <property type="protein sequence ID" value="KKH21793.1"/>
    <property type="molecule type" value="Genomic_DNA"/>
</dbReference>
<comment type="caution">
    <text evidence="4">The sequence shown here is derived from an EMBL/GenBank/DDBJ whole genome shotgun (WGS) entry which is preliminary data.</text>
</comment>
<evidence type="ECO:0000313" key="107">
    <source>
        <dbReference type="Proteomes" id="UP000034921"/>
    </source>
</evidence>
<dbReference type="EMBL" id="JJQQ01000139">
    <property type="protein sequence ID" value="KKH64919.1"/>
    <property type="molecule type" value="Genomic_DNA"/>
</dbReference>
<dbReference type="EMBL" id="JJQV01000052">
    <property type="protein sequence ID" value="KKH84237.1"/>
    <property type="molecule type" value="Genomic_DNA"/>
</dbReference>
<dbReference type="Proteomes" id="UP000033885">
    <property type="component" value="Unassembled WGS sequence"/>
</dbReference>
<dbReference type="Proteomes" id="UP000033864">
    <property type="component" value="Unassembled WGS sequence"/>
</dbReference>
<reference evidence="58 59" key="1">
    <citation type="journal article" date="2015" name="ISME J.">
        <title>Genomic and phenotypic differentiation among Methanosarcina mazei populations from Columbia River sediment.</title>
        <authorList>
            <person name="Youngblut N.D."/>
            <person name="Wirth J.S."/>
            <person name="Henriksen J.R."/>
            <person name="Smith M."/>
            <person name="Simon H."/>
            <person name="Metcalf W.W."/>
            <person name="Whitaker R.J."/>
        </authorList>
    </citation>
    <scope>NUCLEOTIDE SEQUENCE [LARGE SCALE GENOMIC DNA]</scope>
    <source>
        <strain evidence="32 70">1.F.A.1A.3</strain>
        <strain evidence="33 101">1.F.A.1B.3</strain>
        <strain evidence="34 65">1.F.A.1B.4</strain>
        <strain evidence="36 77">1.F.A.2.8</strain>
        <strain evidence="35 107">1.F.M.0.5</strain>
        <strain evidence="37 84">1.H.A.0.1</strain>
        <strain evidence="39 102">1.H.A.1A.1</strain>
        <strain evidence="40 67">1.H.A.1A.3</strain>
        <strain evidence="38 99">1.H.A.1A.4</strain>
        <strain evidence="41 60">1.H.A.1A.6</strain>
        <strain evidence="42 81">1.H.A.2.1</strain>
        <strain evidence="43 78">1.H.A.2.3</strain>
        <strain evidence="45 89">1.H.A.2.6</strain>
        <strain evidence="44 100">1.H.A.2.7</strain>
        <strain evidence="47">1.H.A.2.8</strain>
        <strain evidence="46 64">1.H.M.0.1</strain>
        <strain evidence="49 108">1.H.M.1A.1</strain>
        <strain evidence="50 68">1.H.M.1A.2</strain>
        <strain evidence="48 105">1.H.M.1A.3</strain>
        <strain evidence="52 74">1.H.M.2.1</strain>
        <strain evidence="51 58">1.H.M.2.2</strain>
        <strain evidence="53 109">1.H.M.2.3</strain>
        <strain evidence="55 98">1.H.M.2.4</strain>
        <strain evidence="54 106">1.H.T.2.1</strain>
        <strain evidence="56 62">1.H.T.2.3</strain>
        <strain evidence="57 91">1.H.T.2.5</strain>
        <strain evidence="2 72">2.F.A.2.3</strain>
        <strain evidence="4 94">2.F.A.2.4</strain>
        <strain evidence="3 95">2.F.T.0.2</strain>
        <strain evidence="5 69">2.F.T.2.6</strain>
        <strain evidence="8 86">3.F.A.1A.1</strain>
        <strain evidence="6 61">3.F.A.1A.3</strain>
        <strain evidence="7 83">3.F.A.1B.1</strain>
        <strain evidence="9 93">3.F.A.2.12</strain>
        <strain evidence="11 97">3.F.A.2.3</strain>
        <strain evidence="10 73">3.F.A.2.5</strain>
        <strain evidence="14 76">3.F.A.2.6</strain>
        <strain evidence="12 79">3.F.A.2.7</strain>
        <strain evidence="13 75">3.F.T.1A.1</strain>
        <strain evidence="15 82">3.F.T.1A.2</strain>
        <strain evidence="16 92">3.F.T.1A.4</strain>
        <strain evidence="17 88">3.F.T.2.1</strain>
        <strain evidence="20">3.H.A.1A.1</strain>
        <strain evidence="18 71">3.H.A.1A.2</strain>
        <strain evidence="19 66">3.H.A.2.1</strain>
        <strain evidence="22 103">3.H.A.2.4</strain>
        <strain evidence="21 63">3.H.A.2.5</strain>
        <strain evidence="24 111">3.H.A.2.6</strain>
        <strain evidence="23 87">3.H.A.2.8</strain>
        <strain evidence="25 96">3.H.M.1A.1</strain>
        <strain evidence="27 90">3.H.M.1B.1</strain>
        <strain evidence="26 59">3.H.M.1B.2</strain>
        <strain evidence="28 80">3.H.M.1B.5</strain>
        <strain evidence="31 85">3.H.M.2.7</strain>
        <strain evidence="30 104">3.H.T.1A.1</strain>
        <strain evidence="29 110">3.H.T.1A.2</strain>
    </source>
</reference>
<evidence type="ECO:0000313" key="91">
    <source>
        <dbReference type="Proteomes" id="UP000034547"/>
    </source>
</evidence>
<dbReference type="Proteomes" id="UP000034921">
    <property type="component" value="Unassembled WGS sequence"/>
</dbReference>
<evidence type="ECO:0000313" key="97">
    <source>
        <dbReference type="Proteomes" id="UP000034667"/>
    </source>
</evidence>
<evidence type="ECO:0000313" key="24">
    <source>
        <dbReference type="EMBL" id="KKG87437.1"/>
    </source>
</evidence>
<evidence type="ECO:0000313" key="50">
    <source>
        <dbReference type="EMBL" id="KKH77922.1"/>
    </source>
</evidence>
<evidence type="ECO:0000313" key="15">
    <source>
        <dbReference type="EMBL" id="KKG57622.1"/>
    </source>
</evidence>
<dbReference type="Proteomes" id="UP000034040">
    <property type="component" value="Unassembled WGS sequence"/>
</dbReference>
<evidence type="ECO:0000313" key="39">
    <source>
        <dbReference type="EMBL" id="KKH40824.1"/>
    </source>
</evidence>
<dbReference type="Proteomes" id="UP000034937">
    <property type="component" value="Unassembled WGS sequence"/>
</dbReference>
<evidence type="ECO:0000313" key="20">
    <source>
        <dbReference type="EMBL" id="KKG79826.1"/>
    </source>
</evidence>
<evidence type="ECO:0000313" key="32">
    <source>
        <dbReference type="EMBL" id="KKH18186.1"/>
    </source>
</evidence>
<dbReference type="EMBL" id="JJQS01000019">
    <property type="protein sequence ID" value="KKH77922.1"/>
    <property type="molecule type" value="Genomic_DNA"/>
</dbReference>
<sequence>MGSTVNYVRFVSTLASIQRVLRDIIGPHLIKKWKNTIKENIVSVDETMLPEVLRIQAEAFDGKNQESLIKYSRKLSKIFYVIKSQDKIAGYCAYYLKPEFSLKGLKKKSVIYSIAIGKKFQGKGYGRKLLEESIKEMKLNGICSVLLYVNVENTPAIKLYEKMGFEIVQKTEDICGQSEKCFVMELKLVC</sequence>
<dbReference type="PROSITE" id="PS51186">
    <property type="entry name" value="GNAT"/>
    <property type="match status" value="1"/>
</dbReference>
<dbReference type="EMBL" id="JJQJ01000108">
    <property type="protein sequence ID" value="KKH49030.1"/>
    <property type="molecule type" value="Genomic_DNA"/>
</dbReference>
<evidence type="ECO:0000313" key="83">
    <source>
        <dbReference type="Proteomes" id="UP000034298"/>
    </source>
</evidence>
<dbReference type="EMBL" id="JJPX01000069">
    <property type="protein sequence ID" value="KKH11063.1"/>
    <property type="molecule type" value="Genomic_DNA"/>
</dbReference>
<dbReference type="Proteomes" id="UP000034253">
    <property type="component" value="Unassembled WGS sequence"/>
</dbReference>
<evidence type="ECO:0000313" key="18">
    <source>
        <dbReference type="EMBL" id="KKG69294.1"/>
    </source>
</evidence>
<dbReference type="EMBL" id="JJPA01000035">
    <property type="protein sequence ID" value="KKG37099.1"/>
    <property type="molecule type" value="Genomic_DNA"/>
</dbReference>
<dbReference type="Proteomes" id="UP000034142">
    <property type="component" value="Unassembled WGS sequence"/>
</dbReference>
<proteinExistence type="predicted"/>
<evidence type="ECO:0000313" key="30">
    <source>
        <dbReference type="EMBL" id="KKH09493.1"/>
    </source>
</evidence>
<dbReference type="EMBL" id="JJQE01000141">
    <property type="protein sequence ID" value="KKH25769.1"/>
    <property type="molecule type" value="Genomic_DNA"/>
</dbReference>
<dbReference type="Proteomes" id="UP000034064">
    <property type="component" value="Unassembled WGS sequence"/>
</dbReference>
<evidence type="ECO:0000313" key="109">
    <source>
        <dbReference type="Proteomes" id="UP000034937"/>
    </source>
</evidence>
<gene>
    <name evidence="7" type="ORF">DU30_17335</name>
    <name evidence="2" type="ORF">DU31_07370</name>
    <name evidence="13" type="ORF">DU33_11350</name>
    <name evidence="5" type="ORF">DU34_12475</name>
    <name evidence="9" type="ORF">DU35_12870</name>
    <name evidence="12" type="ORF">DU36_12680</name>
    <name evidence="37" type="ORF">DU37_11140</name>
    <name evidence="14" type="ORF">DU38_12005</name>
    <name evidence="10" type="ORF">DU39_04035</name>
    <name evidence="3" type="ORF">DU40_10055</name>
    <name evidence="11" type="ORF">DU41_12240</name>
    <name evidence="31" type="ORF">DU42_11210</name>
    <name evidence="20" type="ORF">DU43_07775</name>
    <name evidence="32" type="ORF">DU44_15535</name>
    <name evidence="16" type="ORF">DU45_12815</name>
    <name evidence="18" type="ORF">DU46_12320</name>
    <name evidence="4" type="ORF">DU47_00250</name>
    <name evidence="33" type="ORF">DU48_16040</name>
    <name evidence="6" type="ORF">DU49_11895</name>
    <name evidence="40" type="ORF">DU50_08340</name>
    <name evidence="30" type="ORF">DU51_13510</name>
    <name evidence="8" type="ORF">DU52_11265</name>
    <name evidence="39" type="ORF">DU54_07090</name>
    <name evidence="22" type="ORF">DU55_17360</name>
    <name evidence="28" type="ORF">DU56_12965</name>
    <name evidence="24" type="ORF">DU57_11435</name>
    <name evidence="36" type="ORF">DU58_04285</name>
    <name evidence="23" type="ORF">DU59_12575</name>
    <name evidence="35" type="ORF">DU60_12840</name>
    <name evidence="21" type="ORF">DU61_09490</name>
    <name evidence="29" type="ORF">DU62_11410</name>
    <name evidence="19" type="ORF">DU63_16640</name>
    <name evidence="15" type="ORF">DU64_11940</name>
    <name evidence="34" type="ORF">DU65_16860</name>
    <name evidence="27" type="ORF">DU66_12300</name>
    <name evidence="17" type="ORF">DU67_12225</name>
    <name evidence="26" type="ORF">DU68_08075</name>
    <name evidence="25" type="ORF">DU69_09510</name>
    <name evidence="38" type="ORF">DU71_15165</name>
    <name evidence="42" type="ORF">DU72_16265</name>
    <name evidence="47" type="ORF">DU73_16440</name>
    <name evidence="45" type="ORF">DU74_19265</name>
    <name evidence="44" type="ORF">DU75_07205</name>
    <name evidence="43" type="ORF">DU76_06570</name>
    <name evidence="50" type="ORF">DU77_09615</name>
    <name evidence="48" type="ORF">DU78_10385</name>
    <name evidence="55" type="ORF">DU79_00275</name>
    <name evidence="52" type="ORF">DU80_04450</name>
    <name evidence="56" type="ORF">DU81_08885</name>
    <name evidence="51" type="ORF">DU82_08345</name>
    <name evidence="57" type="ORF">DU83_09660</name>
    <name evidence="54" type="ORF">DU84_09765</name>
    <name evidence="41" type="ORF">DU85_07820</name>
    <name evidence="49" type="ORF">DU86_08780</name>
    <name evidence="46" type="ORF">DU87_01765</name>
    <name evidence="53" type="ORF">DU88_07025</name>
</gene>
<dbReference type="EMBL" id="JJRB01000034">
    <property type="protein sequence ID" value="KKI05187.1"/>
    <property type="molecule type" value="Genomic_DNA"/>
</dbReference>
<dbReference type="Proteomes" id="UP000033987">
    <property type="component" value="Unassembled WGS sequence"/>
</dbReference>
<evidence type="ECO:0000313" key="68">
    <source>
        <dbReference type="Proteomes" id="UP000034040"/>
    </source>
</evidence>
<evidence type="ECO:0000313" key="13">
    <source>
        <dbReference type="EMBL" id="KKG50327.1"/>
    </source>
</evidence>
<evidence type="ECO:0000313" key="90">
    <source>
        <dbReference type="Proteomes" id="UP000034468"/>
    </source>
</evidence>
<evidence type="ECO:0000313" key="77">
    <source>
        <dbReference type="Proteomes" id="UP000034227"/>
    </source>
</evidence>
<evidence type="ECO:0000313" key="95">
    <source>
        <dbReference type="Proteomes" id="UP000034597"/>
    </source>
</evidence>
<evidence type="ECO:0000313" key="102">
    <source>
        <dbReference type="Proteomes" id="UP000034758"/>
    </source>
</evidence>
<dbReference type="Proteomes" id="UP000033889">
    <property type="component" value="Unassembled WGS sequence"/>
</dbReference>
<dbReference type="EMBL" id="JJQO01000352">
    <property type="protein sequence ID" value="KKH57987.1"/>
    <property type="molecule type" value="Genomic_DNA"/>
</dbReference>
<dbReference type="EMBL" id="JJPG01000012">
    <property type="protein sequence ID" value="KKG56052.1"/>
    <property type="molecule type" value="Genomic_DNA"/>
</dbReference>
<evidence type="ECO:0000313" key="14">
    <source>
        <dbReference type="EMBL" id="KKG56052.1"/>
    </source>
</evidence>
<dbReference type="EMBL" id="JJPF01000108">
    <property type="protein sequence ID" value="KKG41135.1"/>
    <property type="molecule type" value="Genomic_DNA"/>
</dbReference>
<organism evidence="4 94">
    <name type="scientific">Methanosarcina mazei</name>
    <name type="common">Methanosarcina frisia</name>
    <dbReference type="NCBI Taxonomy" id="2209"/>
    <lineage>
        <taxon>Archaea</taxon>
        <taxon>Methanobacteriati</taxon>
        <taxon>Methanobacteriota</taxon>
        <taxon>Stenosarchaea group</taxon>
        <taxon>Methanomicrobia</taxon>
        <taxon>Methanosarcinales</taxon>
        <taxon>Methanosarcinaceae</taxon>
        <taxon>Methanosarcina</taxon>
    </lineage>
</organism>
<evidence type="ECO:0000313" key="8">
    <source>
        <dbReference type="EMBL" id="KKG37099.1"/>
    </source>
</evidence>
<dbReference type="EMBL" id="JJPZ01000128">
    <property type="protein sequence ID" value="KKH08282.1"/>
    <property type="molecule type" value="Genomic_DNA"/>
</dbReference>
<evidence type="ECO:0000313" key="38">
    <source>
        <dbReference type="EMBL" id="KKH40227.1"/>
    </source>
</evidence>
<dbReference type="Proteomes" id="UP000034001">
    <property type="component" value="Unassembled WGS sequence"/>
</dbReference>
<evidence type="ECO:0000313" key="93">
    <source>
        <dbReference type="Proteomes" id="UP000034577"/>
    </source>
</evidence>
<dbReference type="Proteomes" id="UP000034668">
    <property type="component" value="Unassembled WGS sequence"/>
</dbReference>
<evidence type="ECO:0000313" key="96">
    <source>
        <dbReference type="Proteomes" id="UP000034657"/>
    </source>
</evidence>
<dbReference type="EMBL" id="JJPT01000157">
    <property type="protein sequence ID" value="KKG87646.1"/>
    <property type="molecule type" value="Genomic_DNA"/>
</dbReference>
<evidence type="ECO:0000313" key="98">
    <source>
        <dbReference type="Proteomes" id="UP000034668"/>
    </source>
</evidence>
<name>A0A0F8BQ11_METMZ</name>
<dbReference type="EMBL" id="JJPE01000113">
    <property type="protein sequence ID" value="KKG42508.1"/>
    <property type="molecule type" value="Genomic_DNA"/>
</dbReference>
<dbReference type="Proteomes" id="UP000034842">
    <property type="component" value="Unassembled WGS sequence"/>
</dbReference>
<dbReference type="EMBL" id="JJQH01000045">
    <property type="protein sequence ID" value="KKH43238.1"/>
    <property type="molecule type" value="Genomic_DNA"/>
</dbReference>
<dbReference type="Proteomes" id="UP000034944">
    <property type="component" value="Unassembled WGS sequence"/>
</dbReference>
<evidence type="ECO:0000313" key="33">
    <source>
        <dbReference type="EMBL" id="KKH19106.1"/>
    </source>
</evidence>
<dbReference type="Proteomes" id="UP000033933">
    <property type="component" value="Unassembled WGS sequence"/>
</dbReference>
<dbReference type="Proteomes" id="UP000034872">
    <property type="component" value="Unassembled WGS sequence"/>
</dbReference>
<dbReference type="Proteomes" id="UP000034279">
    <property type="component" value="Unassembled WGS sequence"/>
</dbReference>
<evidence type="ECO:0000313" key="66">
    <source>
        <dbReference type="Proteomes" id="UP000034001"/>
    </source>
</evidence>
<dbReference type="Proteomes" id="UP000034399">
    <property type="component" value="Unassembled WGS sequence"/>
</dbReference>
<evidence type="ECO:0000313" key="105">
    <source>
        <dbReference type="Proteomes" id="UP000034842"/>
    </source>
</evidence>